<feature type="compositionally biased region" description="Low complexity" evidence="1">
    <location>
        <begin position="29"/>
        <end position="42"/>
    </location>
</feature>
<organism evidence="3 4">
    <name type="scientific">Corynebacterium hadale</name>
    <dbReference type="NCBI Taxonomy" id="2026255"/>
    <lineage>
        <taxon>Bacteria</taxon>
        <taxon>Bacillati</taxon>
        <taxon>Actinomycetota</taxon>
        <taxon>Actinomycetes</taxon>
        <taxon>Mycobacteriales</taxon>
        <taxon>Corynebacteriaceae</taxon>
        <taxon>Corynebacterium</taxon>
    </lineage>
</organism>
<dbReference type="AlphaFoldDB" id="A0A269PBA9"/>
<evidence type="ECO:0000313" key="3">
    <source>
        <dbReference type="EMBL" id="PAJ68963.1"/>
    </source>
</evidence>
<protein>
    <submittedName>
        <fullName evidence="3">Uncharacterized protein</fullName>
    </submittedName>
</protein>
<accession>A0A269PBA9</accession>
<proteinExistence type="predicted"/>
<gene>
    <name evidence="3" type="ORF">CIG21_09875</name>
</gene>
<evidence type="ECO:0000256" key="2">
    <source>
        <dbReference type="SAM" id="SignalP"/>
    </source>
</evidence>
<feature type="signal peptide" evidence="2">
    <location>
        <begin position="1"/>
        <end position="25"/>
    </location>
</feature>
<comment type="caution">
    <text evidence="3">The sequence shown here is derived from an EMBL/GenBank/DDBJ whole genome shotgun (WGS) entry which is preliminary data.</text>
</comment>
<evidence type="ECO:0000313" key="4">
    <source>
        <dbReference type="Proteomes" id="UP000215771"/>
    </source>
</evidence>
<feature type="chain" id="PRO_5012379621" evidence="2">
    <location>
        <begin position="26"/>
        <end position="143"/>
    </location>
</feature>
<feature type="region of interest" description="Disordered" evidence="1">
    <location>
        <begin position="29"/>
        <end position="64"/>
    </location>
</feature>
<dbReference type="EMBL" id="NQMQ01000020">
    <property type="protein sequence ID" value="PAJ68963.1"/>
    <property type="molecule type" value="Genomic_DNA"/>
</dbReference>
<keyword evidence="2" id="KW-0732">Signal</keyword>
<sequence length="143" mass="14401">MKKLSCLAVASLTAASLAVPTAAHAGITELSSGSSTSSAGSSKVPEGKVPADGPQVPEQPPLGSAYTGSAPISLTIAALATFVSVQLLIDAIPPLRQAVDQIANQAGLSHVYGSSDGNRIFDVPAWIKAAEDAGYPLPQLPQL</sequence>
<name>A0A269PBA9_9CORY</name>
<evidence type="ECO:0000256" key="1">
    <source>
        <dbReference type="SAM" id="MobiDB-lite"/>
    </source>
</evidence>
<dbReference type="Proteomes" id="UP000215771">
    <property type="component" value="Unassembled WGS sequence"/>
</dbReference>
<reference evidence="3 4" key="1">
    <citation type="submission" date="2017-08" db="EMBL/GenBank/DDBJ databases">
        <authorList>
            <person name="de Groot N.N."/>
        </authorList>
    </citation>
    <scope>NUCLEOTIDE SEQUENCE [LARGE SCALE GENOMIC DNA]</scope>
    <source>
        <strain evidence="3 4">NBT06-6</strain>
    </source>
</reference>
<dbReference type="RefSeq" id="WP_133065253.1">
    <property type="nucleotide sequence ID" value="NZ_CP047655.1"/>
</dbReference>